<dbReference type="RefSeq" id="XP_024582483.1">
    <property type="nucleotide sequence ID" value="XM_024716934.1"/>
</dbReference>
<evidence type="ECO:0000313" key="2">
    <source>
        <dbReference type="Proteomes" id="UP000054928"/>
    </source>
</evidence>
<dbReference type="EMBL" id="CCYD01002047">
    <property type="protein sequence ID" value="CEG46114.1"/>
    <property type="molecule type" value="Genomic_DNA"/>
</dbReference>
<dbReference type="Proteomes" id="UP000054928">
    <property type="component" value="Unassembled WGS sequence"/>
</dbReference>
<name>A0A0P1AUP9_PLAHL</name>
<evidence type="ECO:0000313" key="1">
    <source>
        <dbReference type="EMBL" id="CEG46114.1"/>
    </source>
</evidence>
<reference evidence="2" key="1">
    <citation type="submission" date="2014-09" db="EMBL/GenBank/DDBJ databases">
        <authorList>
            <person name="Sharma Rahul"/>
            <person name="Thines Marco"/>
        </authorList>
    </citation>
    <scope>NUCLEOTIDE SEQUENCE [LARGE SCALE GENOMIC DNA]</scope>
</reference>
<keyword evidence="2" id="KW-1185">Reference proteome</keyword>
<dbReference type="AlphaFoldDB" id="A0A0P1AUP9"/>
<dbReference type="GeneID" id="36397592"/>
<proteinExistence type="predicted"/>
<protein>
    <submittedName>
        <fullName evidence="1">Uncharacterized protein</fullName>
    </submittedName>
</protein>
<accession>A0A0P1AUP9</accession>
<organism evidence="1 2">
    <name type="scientific">Plasmopara halstedii</name>
    <name type="common">Downy mildew of sunflower</name>
    <dbReference type="NCBI Taxonomy" id="4781"/>
    <lineage>
        <taxon>Eukaryota</taxon>
        <taxon>Sar</taxon>
        <taxon>Stramenopiles</taxon>
        <taxon>Oomycota</taxon>
        <taxon>Peronosporomycetes</taxon>
        <taxon>Peronosporales</taxon>
        <taxon>Peronosporaceae</taxon>
        <taxon>Plasmopara</taxon>
    </lineage>
</organism>
<sequence length="134" mass="15145">MDVCDFDKIWGGAYYAILLILGSLKLEITAFRETPCVYDFLLLNSIQPLVFLKQATLLRLQLPISPAQYVAGQTVARGLARIEKDELDTLTHLRVVMRLEYIVFVDIAKDTELCMQLLSVKKGGLQEKVNIDGR</sequence>